<comment type="subcellular location">
    <subcellularLocation>
        <location evidence="3">Membrane</location>
        <topology evidence="3">Multi-pass membrane protein</topology>
    </subcellularLocation>
    <subcellularLocation>
        <location evidence="2">Plastid</location>
        <location evidence="2">Chloroplast envelope</location>
    </subcellularLocation>
</comment>
<sequence>MAGTVQTLTNLINPVTGTVHFRSLNSKSNNRSFTDAINNSLIYRKDRSVTRKLIIRNHASSDQINGSDGPDRPARKFGFWSFSDVAEPLLGFASNNFLPLALIGGVALALANPVPGCLAHRYQLSKVSTFGIFIISGLTLRSEDINAAAEAWPVGLFGIASILLITPNLSRIILQLHLQPQEFVTGLALFCCMPTTLSSGVALTRLAGGNSALALAMTVTSSLLAIMILPFSISKLIACGLGASVPTGKLFRRLIFTLLMPLILGKASRESFKGLANFADNNRKLLSVLSVLLLSLVPWIQVSRSRSLLLMVKPAAFLVVVMMGMLLHLVLLGFNAISIRCLCALSGGSKSMFAKKENFTALLLVASQKALPVLVAVVDQLGSMFGESGLLIIPCVAAHLNQIIMDSILVSYWNKNEHSLGSTKVA</sequence>
<evidence type="ECO:0000256" key="3">
    <source>
        <dbReference type="ARBA" id="ARBA00004141"/>
    </source>
</evidence>
<evidence type="ECO:0000256" key="13">
    <source>
        <dbReference type="ARBA" id="ARBA00076034"/>
    </source>
</evidence>
<comment type="function">
    <text evidence="1">May function as sodium-coupled metabolite transporter across the chloroplast envelope.</text>
</comment>
<dbReference type="Pfam" id="PF13593">
    <property type="entry name" value="SBF_like"/>
    <property type="match status" value="1"/>
</dbReference>
<keyword evidence="16" id="KW-1185">Reference proteome</keyword>
<comment type="caution">
    <text evidence="15">The sequence shown here is derived from an EMBL/GenBank/DDBJ whole genome shotgun (WGS) entry which is preliminary data.</text>
</comment>
<evidence type="ECO:0000256" key="10">
    <source>
        <dbReference type="ARBA" id="ARBA00022989"/>
    </source>
</evidence>
<feature type="transmembrane region" description="Helical" evidence="14">
    <location>
        <begin position="186"/>
        <end position="207"/>
    </location>
</feature>
<evidence type="ECO:0000256" key="1">
    <source>
        <dbReference type="ARBA" id="ARBA00003198"/>
    </source>
</evidence>
<feature type="transmembrane region" description="Helical" evidence="14">
    <location>
        <begin position="285"/>
        <end position="303"/>
    </location>
</feature>
<feature type="transmembrane region" description="Helical" evidence="14">
    <location>
        <begin position="152"/>
        <end position="174"/>
    </location>
</feature>
<keyword evidence="8 14" id="KW-0812">Transmembrane</keyword>
<dbReference type="Gene3D" id="1.20.1530.20">
    <property type="match status" value="1"/>
</dbReference>
<dbReference type="PANTHER" id="PTHR18640:SF13">
    <property type="entry name" value="SODIUM BILE ACID COTRANSPORTER-RELATED"/>
    <property type="match status" value="1"/>
</dbReference>
<name>A0AAD8NBQ1_TARER</name>
<feature type="transmembrane region" description="Helical" evidence="14">
    <location>
        <begin position="123"/>
        <end position="140"/>
    </location>
</feature>
<evidence type="ECO:0000256" key="6">
    <source>
        <dbReference type="ARBA" id="ARBA00022528"/>
    </source>
</evidence>
<keyword evidence="11 14" id="KW-0472">Membrane</keyword>
<evidence type="ECO:0000256" key="4">
    <source>
        <dbReference type="ARBA" id="ARBA00006528"/>
    </source>
</evidence>
<dbReference type="Proteomes" id="UP001229421">
    <property type="component" value="Unassembled WGS sequence"/>
</dbReference>
<protein>
    <recommendedName>
        <fullName evidence="12">Probable sodium/metabolite cotransporter BASS4, chloroplastic</fullName>
    </recommendedName>
    <alternativeName>
        <fullName evidence="13">Bile acid-sodium symporter family protein 4</fullName>
    </alternativeName>
</protein>
<dbReference type="InterPro" id="IPR038770">
    <property type="entry name" value="Na+/solute_symporter_sf"/>
</dbReference>
<proteinExistence type="inferred from homology"/>
<feature type="transmembrane region" description="Helical" evidence="14">
    <location>
        <begin position="89"/>
        <end position="111"/>
    </location>
</feature>
<keyword evidence="7" id="KW-0934">Plastid</keyword>
<keyword evidence="5" id="KW-0813">Transport</keyword>
<feature type="transmembrane region" description="Helical" evidence="14">
    <location>
        <begin position="213"/>
        <end position="238"/>
    </location>
</feature>
<accession>A0AAD8NBQ1</accession>
<dbReference type="FunFam" id="1.20.1530.20:FF:000021">
    <property type="entry name" value="Probable sodium/metabolite cotransporter BASS4, chloroplastic"/>
    <property type="match status" value="1"/>
</dbReference>
<evidence type="ECO:0000313" key="16">
    <source>
        <dbReference type="Proteomes" id="UP001229421"/>
    </source>
</evidence>
<keyword evidence="10 14" id="KW-1133">Transmembrane helix</keyword>
<keyword evidence="9" id="KW-0809">Transit peptide</keyword>
<evidence type="ECO:0000256" key="8">
    <source>
        <dbReference type="ARBA" id="ARBA00022692"/>
    </source>
</evidence>
<feature type="transmembrane region" description="Helical" evidence="14">
    <location>
        <begin position="359"/>
        <end position="378"/>
    </location>
</feature>
<evidence type="ECO:0000313" key="15">
    <source>
        <dbReference type="EMBL" id="KAK1409695.1"/>
    </source>
</evidence>
<feature type="transmembrane region" description="Helical" evidence="14">
    <location>
        <begin position="315"/>
        <end position="339"/>
    </location>
</feature>
<evidence type="ECO:0000256" key="9">
    <source>
        <dbReference type="ARBA" id="ARBA00022946"/>
    </source>
</evidence>
<dbReference type="GO" id="GO:0009941">
    <property type="term" value="C:chloroplast envelope"/>
    <property type="evidence" value="ECO:0007669"/>
    <property type="project" value="UniProtKB-SubCell"/>
</dbReference>
<evidence type="ECO:0000256" key="5">
    <source>
        <dbReference type="ARBA" id="ARBA00022448"/>
    </source>
</evidence>
<dbReference type="GO" id="GO:0016020">
    <property type="term" value="C:membrane"/>
    <property type="evidence" value="ECO:0007669"/>
    <property type="project" value="UniProtKB-SubCell"/>
</dbReference>
<dbReference type="PANTHER" id="PTHR18640">
    <property type="entry name" value="SOLUTE CARRIER FAMILY 10 MEMBER 7"/>
    <property type="match status" value="1"/>
</dbReference>
<evidence type="ECO:0000256" key="2">
    <source>
        <dbReference type="ARBA" id="ARBA00004119"/>
    </source>
</evidence>
<evidence type="ECO:0000256" key="7">
    <source>
        <dbReference type="ARBA" id="ARBA00022640"/>
    </source>
</evidence>
<keyword evidence="6" id="KW-0150">Chloroplast</keyword>
<dbReference type="InterPro" id="IPR016833">
    <property type="entry name" value="Put_Na-Bile_cotransptr"/>
</dbReference>
<feature type="transmembrane region" description="Helical" evidence="14">
    <location>
        <begin position="390"/>
        <end position="413"/>
    </location>
</feature>
<dbReference type="AlphaFoldDB" id="A0AAD8NBQ1"/>
<dbReference type="EMBL" id="JAUHHV010000010">
    <property type="protein sequence ID" value="KAK1409695.1"/>
    <property type="molecule type" value="Genomic_DNA"/>
</dbReference>
<organism evidence="15 16">
    <name type="scientific">Tagetes erecta</name>
    <name type="common">African marigold</name>
    <dbReference type="NCBI Taxonomy" id="13708"/>
    <lineage>
        <taxon>Eukaryota</taxon>
        <taxon>Viridiplantae</taxon>
        <taxon>Streptophyta</taxon>
        <taxon>Embryophyta</taxon>
        <taxon>Tracheophyta</taxon>
        <taxon>Spermatophyta</taxon>
        <taxon>Magnoliopsida</taxon>
        <taxon>eudicotyledons</taxon>
        <taxon>Gunneridae</taxon>
        <taxon>Pentapetalae</taxon>
        <taxon>asterids</taxon>
        <taxon>campanulids</taxon>
        <taxon>Asterales</taxon>
        <taxon>Asteraceae</taxon>
        <taxon>Asteroideae</taxon>
        <taxon>Heliantheae alliance</taxon>
        <taxon>Tageteae</taxon>
        <taxon>Tagetes</taxon>
    </lineage>
</organism>
<comment type="similarity">
    <text evidence="4">Belongs to the bile acid:sodium symporter (BASS) (TC 2.A.28) family.</text>
</comment>
<reference evidence="15" key="1">
    <citation type="journal article" date="2023" name="bioRxiv">
        <title>Improved chromosome-level genome assembly for marigold (Tagetes erecta).</title>
        <authorList>
            <person name="Jiang F."/>
            <person name="Yuan L."/>
            <person name="Wang S."/>
            <person name="Wang H."/>
            <person name="Xu D."/>
            <person name="Wang A."/>
            <person name="Fan W."/>
        </authorList>
    </citation>
    <scope>NUCLEOTIDE SEQUENCE</scope>
    <source>
        <strain evidence="15">WSJ</strain>
        <tissue evidence="15">Leaf</tissue>
    </source>
</reference>
<evidence type="ECO:0000256" key="14">
    <source>
        <dbReference type="SAM" id="Phobius"/>
    </source>
</evidence>
<gene>
    <name evidence="15" type="ORF">QVD17_36224</name>
</gene>
<evidence type="ECO:0000256" key="12">
    <source>
        <dbReference type="ARBA" id="ARBA00067138"/>
    </source>
</evidence>
<evidence type="ECO:0000256" key="11">
    <source>
        <dbReference type="ARBA" id="ARBA00023136"/>
    </source>
</evidence>